<protein>
    <submittedName>
        <fullName evidence="1">Uncharacterized protein</fullName>
    </submittedName>
</protein>
<evidence type="ECO:0000313" key="1">
    <source>
        <dbReference type="EMBL" id="JAS38655.1"/>
    </source>
</evidence>
<organism evidence="1">
    <name type="scientific">Cuerna arida</name>
    <dbReference type="NCBI Taxonomy" id="1464854"/>
    <lineage>
        <taxon>Eukaryota</taxon>
        <taxon>Metazoa</taxon>
        <taxon>Ecdysozoa</taxon>
        <taxon>Arthropoda</taxon>
        <taxon>Hexapoda</taxon>
        <taxon>Insecta</taxon>
        <taxon>Pterygota</taxon>
        <taxon>Neoptera</taxon>
        <taxon>Paraneoptera</taxon>
        <taxon>Hemiptera</taxon>
        <taxon>Auchenorrhyncha</taxon>
        <taxon>Membracoidea</taxon>
        <taxon>Cicadellidae</taxon>
        <taxon>Cicadellinae</taxon>
        <taxon>Proconiini</taxon>
        <taxon>Cuerna</taxon>
    </lineage>
</organism>
<accession>A0A1B6EL52</accession>
<dbReference type="EMBL" id="GECZ01031114">
    <property type="protein sequence ID" value="JAS38655.1"/>
    <property type="molecule type" value="Transcribed_RNA"/>
</dbReference>
<gene>
    <name evidence="1" type="ORF">g.44157</name>
</gene>
<name>A0A1B6EL52_9HEMI</name>
<feature type="non-terminal residue" evidence="1">
    <location>
        <position position="1"/>
    </location>
</feature>
<feature type="non-terminal residue" evidence="1">
    <location>
        <position position="103"/>
    </location>
</feature>
<sequence>PSSGRCVTLYNSEHSGGVENCSNCPPATSRRDHHSSVRWQSNETLAKTTCVEQTQQRLQTSGVQTDRELLAGLLDERPRWLILSPTALLMASGKKRPRVRVRE</sequence>
<dbReference type="AlphaFoldDB" id="A0A1B6EL52"/>
<proteinExistence type="predicted"/>
<reference evidence="1" key="1">
    <citation type="submission" date="2015-11" db="EMBL/GenBank/DDBJ databases">
        <title>De novo transcriptome assembly of four potential Pierce s Disease insect vectors from Arizona vineyards.</title>
        <authorList>
            <person name="Tassone E.E."/>
        </authorList>
    </citation>
    <scope>NUCLEOTIDE SEQUENCE</scope>
</reference>